<sequence length="886" mass="98648">MSESPPRVDGFLAAVLPDPVVDHKHCPLPNAGSPHHHDNASQSTAEFPPYVDDLSSHDTWSGGTLHGDHDLRKSTELSNPSPVLLEDANVSPERRPSLRDHRNSIHNARCSNGSLNNILPDRRKPSPGLNGYTAGLAPLRISTDLVPRSVTIHRPSSRQSRLLNPEALAERRKTLRQTRFLEDCEFDDVGAFRASQWDLGYRNLETARFETRFIELLGPGEDATEDLVQCRLRHASLLSPPDYVALSYNWGDTRAEASVVLNDVLVPVGANLEAALRELRRRGERLVWVDCLSINQSDSSERSFHLLRSGQIYARATKVVAWLGPSAEGSDAAMGFLQQFDISRHANASRAKSRCKSRTNGHIADDELSPDEQPPNGRPKSCNRMSPVNRAYRLSLPQSMSHFSVFDALERLFQRPYFERTWILMELAVGTNVEFLCGGDSASLEAAEEYIRLMRGPDSFSRTPESLRTLLHFRTREAESHVGEARMSLLSALIASRSSIATDARDKIYALLPLTRDAADLVPTPNYVESAETALVSLAANMIALHSQTAIMLLACRASVEGWSLPTWTPNWSSLRHDIVPSWLTASLAQRREIGRYPPASFRNSGRILNIPAIRLEQILSMSGQRQSLSPVLQNKITRLHRSRLRDILVSLWEALTDLCPSDSALLEETRGASDELKIFALRAFFDSAAPRSSRALEIADLLYGAHRVQDWVDEYCDTASSSTSIPSSTRRAIRSMAVYTILKVAVRSMSDYKMKIAICGDPYSTPSSPPREDEDNSDGDKPRSATAGADGDVREPVLSFRVVYRRAHVGDWLWRVRNCGIPVILRGAPSYGSYGNGHCPSSSKYSVIGEVVLRDVDDGERHWTEGTGWVEEDFDEESWENIDLI</sequence>
<feature type="domain" description="Heterokaryon incompatibility" evidence="2">
    <location>
        <begin position="243"/>
        <end position="426"/>
    </location>
</feature>
<feature type="region of interest" description="Disordered" evidence="1">
    <location>
        <begin position="764"/>
        <end position="791"/>
    </location>
</feature>
<keyword evidence="4" id="KW-1185">Reference proteome</keyword>
<reference evidence="3 4" key="1">
    <citation type="submission" date="2023-11" db="EMBL/GenBank/DDBJ databases">
        <title>An acidophilic fungus is an integral part of prey digestion in a carnivorous sundew plant.</title>
        <authorList>
            <person name="Tsai I.J."/>
        </authorList>
    </citation>
    <scope>NUCLEOTIDE SEQUENCE [LARGE SCALE GENOMIC DNA]</scope>
    <source>
        <strain evidence="3">169a</strain>
    </source>
</reference>
<evidence type="ECO:0000256" key="1">
    <source>
        <dbReference type="SAM" id="MobiDB-lite"/>
    </source>
</evidence>
<feature type="compositionally biased region" description="Basic and acidic residues" evidence="1">
    <location>
        <begin position="66"/>
        <end position="75"/>
    </location>
</feature>
<organism evidence="3 4">
    <name type="scientific">Acrodontium crateriforme</name>
    <dbReference type="NCBI Taxonomy" id="150365"/>
    <lineage>
        <taxon>Eukaryota</taxon>
        <taxon>Fungi</taxon>
        <taxon>Dikarya</taxon>
        <taxon>Ascomycota</taxon>
        <taxon>Pezizomycotina</taxon>
        <taxon>Dothideomycetes</taxon>
        <taxon>Dothideomycetidae</taxon>
        <taxon>Mycosphaerellales</taxon>
        <taxon>Teratosphaeriaceae</taxon>
        <taxon>Acrodontium</taxon>
    </lineage>
</organism>
<dbReference type="Pfam" id="PF06985">
    <property type="entry name" value="HET"/>
    <property type="match status" value="1"/>
</dbReference>
<accession>A0AAQ3R5J5</accession>
<dbReference type="PANTHER" id="PTHR24148">
    <property type="entry name" value="ANKYRIN REPEAT DOMAIN-CONTAINING PROTEIN 39 HOMOLOG-RELATED"/>
    <property type="match status" value="1"/>
</dbReference>
<evidence type="ECO:0000313" key="3">
    <source>
        <dbReference type="EMBL" id="WPG98348.1"/>
    </source>
</evidence>
<dbReference type="InterPro" id="IPR010730">
    <property type="entry name" value="HET"/>
</dbReference>
<dbReference type="AlphaFoldDB" id="A0AAQ3R5J5"/>
<feature type="compositionally biased region" description="Basic and acidic residues" evidence="1">
    <location>
        <begin position="92"/>
        <end position="103"/>
    </location>
</feature>
<dbReference type="PANTHER" id="PTHR24148:SF64">
    <property type="entry name" value="HETEROKARYON INCOMPATIBILITY DOMAIN-CONTAINING PROTEIN"/>
    <property type="match status" value="1"/>
</dbReference>
<evidence type="ECO:0000259" key="2">
    <source>
        <dbReference type="Pfam" id="PF06985"/>
    </source>
</evidence>
<gene>
    <name evidence="3" type="ORF">R9X50_00113700</name>
</gene>
<proteinExistence type="predicted"/>
<name>A0AAQ3R5J5_9PEZI</name>
<evidence type="ECO:0000313" key="4">
    <source>
        <dbReference type="Proteomes" id="UP001303373"/>
    </source>
</evidence>
<protein>
    <recommendedName>
        <fullName evidence="2">Heterokaryon incompatibility domain-containing protein</fullName>
    </recommendedName>
</protein>
<feature type="region of interest" description="Disordered" evidence="1">
    <location>
        <begin position="24"/>
        <end position="109"/>
    </location>
</feature>
<feature type="region of interest" description="Disordered" evidence="1">
    <location>
        <begin position="351"/>
        <end position="385"/>
    </location>
</feature>
<dbReference type="EMBL" id="CP138581">
    <property type="protein sequence ID" value="WPG98348.1"/>
    <property type="molecule type" value="Genomic_DNA"/>
</dbReference>
<dbReference type="InterPro" id="IPR052895">
    <property type="entry name" value="HetReg/Transcr_Mod"/>
</dbReference>
<dbReference type="Proteomes" id="UP001303373">
    <property type="component" value="Chromosome 2"/>
</dbReference>